<feature type="binding site" evidence="14">
    <location>
        <position position="1061"/>
    </location>
    <ligand>
        <name>ATP</name>
        <dbReference type="ChEBI" id="CHEBI:30616"/>
    </ligand>
</feature>
<protein>
    <recommendedName>
        <fullName evidence="16">Phospholipid-transporting ATPase</fullName>
        <ecNumber evidence="16">7.6.2.1</ecNumber>
    </recommendedName>
</protein>
<feature type="compositionally biased region" description="Low complexity" evidence="17">
    <location>
        <begin position="123"/>
        <end position="138"/>
    </location>
</feature>
<feature type="transmembrane region" description="Helical" evidence="16">
    <location>
        <begin position="1453"/>
        <end position="1474"/>
    </location>
</feature>
<comment type="caution">
    <text evidence="20">The sequence shown here is derived from an EMBL/GenBank/DDBJ whole genome shotgun (WGS) entry which is preliminary data.</text>
</comment>
<dbReference type="SFLD" id="SFLDF00027">
    <property type="entry name" value="p-type_atpase"/>
    <property type="match status" value="1"/>
</dbReference>
<dbReference type="GO" id="GO:0140326">
    <property type="term" value="F:ATPase-coupled intramembrane lipid transporter activity"/>
    <property type="evidence" value="ECO:0007669"/>
    <property type="project" value="UniProtKB-EC"/>
</dbReference>
<organism evidence="20 21">
    <name type="scientific">Polysphondylium violaceum</name>
    <dbReference type="NCBI Taxonomy" id="133409"/>
    <lineage>
        <taxon>Eukaryota</taxon>
        <taxon>Amoebozoa</taxon>
        <taxon>Evosea</taxon>
        <taxon>Eumycetozoa</taxon>
        <taxon>Dictyostelia</taxon>
        <taxon>Dictyosteliales</taxon>
        <taxon>Dictyosteliaceae</taxon>
        <taxon>Polysphondylium</taxon>
    </lineage>
</organism>
<keyword evidence="11 16" id="KW-0472">Membrane</keyword>
<keyword evidence="10 16" id="KW-1133">Transmembrane helix</keyword>
<feature type="binding site" evidence="14">
    <location>
        <position position="949"/>
    </location>
    <ligand>
        <name>ATP</name>
        <dbReference type="ChEBI" id="CHEBI:30616"/>
    </ligand>
</feature>
<keyword evidence="6 14" id="KW-0547">Nucleotide-binding</keyword>
<dbReference type="InterPro" id="IPR032631">
    <property type="entry name" value="P-type_ATPase_N"/>
</dbReference>
<evidence type="ECO:0000256" key="1">
    <source>
        <dbReference type="ARBA" id="ARBA00004141"/>
    </source>
</evidence>
<evidence type="ECO:0000256" key="2">
    <source>
        <dbReference type="ARBA" id="ARBA00008109"/>
    </source>
</evidence>
<dbReference type="InterPro" id="IPR006539">
    <property type="entry name" value="P-type_ATPase_IV"/>
</dbReference>
<evidence type="ECO:0000256" key="17">
    <source>
        <dbReference type="SAM" id="MobiDB-lite"/>
    </source>
</evidence>
<feature type="active site" description="4-aspartylphosphate intermediate" evidence="13">
    <location>
        <position position="949"/>
    </location>
</feature>
<proteinExistence type="inferred from homology"/>
<dbReference type="Gene3D" id="3.40.1110.10">
    <property type="entry name" value="Calcium-transporting ATPase, cytoplasmic domain N"/>
    <property type="match status" value="1"/>
</dbReference>
<evidence type="ECO:0000256" key="16">
    <source>
        <dbReference type="RuleBase" id="RU362033"/>
    </source>
</evidence>
<gene>
    <name evidence="20" type="ORF">CYY_003534</name>
</gene>
<feature type="compositionally biased region" description="Basic residues" evidence="17">
    <location>
        <begin position="78"/>
        <end position="93"/>
    </location>
</feature>
<feature type="binding site" evidence="15">
    <location>
        <position position="1396"/>
    </location>
    <ligand>
        <name>Mg(2+)</name>
        <dbReference type="ChEBI" id="CHEBI:18420"/>
    </ligand>
</feature>
<dbReference type="SFLD" id="SFLDS00003">
    <property type="entry name" value="Haloacid_Dehalogenase"/>
    <property type="match status" value="1"/>
</dbReference>
<dbReference type="OrthoDB" id="377733at2759"/>
<dbReference type="InterPro" id="IPR001757">
    <property type="entry name" value="P_typ_ATPase"/>
</dbReference>
<dbReference type="SUPFAM" id="SSF81660">
    <property type="entry name" value="Metal cation-transporting ATPase, ATP-binding domain N"/>
    <property type="match status" value="1"/>
</dbReference>
<dbReference type="Gene3D" id="2.70.150.10">
    <property type="entry name" value="Calcium-transporting ATPase, cytoplasmic transduction domain A"/>
    <property type="match status" value="1"/>
</dbReference>
<dbReference type="PANTHER" id="PTHR24092:SF216">
    <property type="entry name" value="P-TYPE PHOSPHOLIPID TRANSPORTER"/>
    <property type="match status" value="1"/>
</dbReference>
<evidence type="ECO:0000256" key="6">
    <source>
        <dbReference type="ARBA" id="ARBA00022741"/>
    </source>
</evidence>
<evidence type="ECO:0000256" key="10">
    <source>
        <dbReference type="ARBA" id="ARBA00022989"/>
    </source>
</evidence>
<feature type="binding site" evidence="14">
    <location>
        <position position="1399"/>
    </location>
    <ligand>
        <name>ATP</name>
        <dbReference type="ChEBI" id="CHEBI:30616"/>
    </ligand>
</feature>
<keyword evidence="5 15" id="KW-0479">Metal-binding</keyword>
<feature type="domain" description="P-type ATPase N-terminal" evidence="18">
    <location>
        <begin position="534"/>
        <end position="584"/>
    </location>
</feature>
<evidence type="ECO:0000256" key="11">
    <source>
        <dbReference type="ARBA" id="ARBA00023136"/>
    </source>
</evidence>
<feature type="transmembrane region" description="Helical" evidence="16">
    <location>
        <begin position="1536"/>
        <end position="1558"/>
    </location>
</feature>
<dbReference type="GO" id="GO:0016887">
    <property type="term" value="F:ATP hydrolysis activity"/>
    <property type="evidence" value="ECO:0007669"/>
    <property type="project" value="InterPro"/>
</dbReference>
<evidence type="ECO:0000256" key="7">
    <source>
        <dbReference type="ARBA" id="ARBA00022840"/>
    </source>
</evidence>
<feature type="transmembrane region" description="Helical" evidence="16">
    <location>
        <begin position="1570"/>
        <end position="1590"/>
    </location>
</feature>
<feature type="binding site" evidence="15">
    <location>
        <position position="1400"/>
    </location>
    <ligand>
        <name>Mg(2+)</name>
        <dbReference type="ChEBI" id="CHEBI:18420"/>
    </ligand>
</feature>
<feature type="binding site" evidence="14">
    <location>
        <position position="1102"/>
    </location>
    <ligand>
        <name>ATP</name>
        <dbReference type="ChEBI" id="CHEBI:30616"/>
    </ligand>
</feature>
<dbReference type="InterPro" id="IPR044492">
    <property type="entry name" value="P_typ_ATPase_HD_dom"/>
</dbReference>
<feature type="transmembrane region" description="Helical" evidence="16">
    <location>
        <begin position="582"/>
        <end position="601"/>
    </location>
</feature>
<feature type="compositionally biased region" description="Polar residues" evidence="17">
    <location>
        <begin position="101"/>
        <end position="116"/>
    </location>
</feature>
<reference evidence="20" key="1">
    <citation type="submission" date="2020-01" db="EMBL/GenBank/DDBJ databases">
        <title>Development of genomics and gene disruption for Polysphondylium violaceum indicates a role for the polyketide synthase stlB in stalk morphogenesis.</title>
        <authorList>
            <person name="Narita B."/>
            <person name="Kawabe Y."/>
            <person name="Kin K."/>
            <person name="Saito T."/>
            <person name="Gibbs R."/>
            <person name="Kuspa A."/>
            <person name="Muzny D."/>
            <person name="Queller D."/>
            <person name="Richards S."/>
            <person name="Strassman J."/>
            <person name="Sucgang R."/>
            <person name="Worley K."/>
            <person name="Schaap P."/>
        </authorList>
    </citation>
    <scope>NUCLEOTIDE SEQUENCE</scope>
    <source>
        <strain evidence="20">QSvi11</strain>
    </source>
</reference>
<keyword evidence="4 16" id="KW-0812">Transmembrane</keyword>
<feature type="binding site" evidence="14">
    <location>
        <position position="1371"/>
    </location>
    <ligand>
        <name>ATP</name>
        <dbReference type="ChEBI" id="CHEBI:30616"/>
    </ligand>
</feature>
<dbReference type="EC" id="7.6.2.1" evidence="16"/>
<dbReference type="InterPro" id="IPR023298">
    <property type="entry name" value="ATPase_P-typ_TM_dom_sf"/>
</dbReference>
<dbReference type="PANTHER" id="PTHR24092">
    <property type="entry name" value="PROBABLE PHOSPHOLIPID-TRANSPORTING ATPASE"/>
    <property type="match status" value="1"/>
</dbReference>
<feature type="binding site" evidence="14">
    <location>
        <position position="951"/>
    </location>
    <ligand>
        <name>ATP</name>
        <dbReference type="ChEBI" id="CHEBI:30616"/>
    </ligand>
</feature>
<comment type="catalytic activity">
    <reaction evidence="12 16">
        <text>ATP + H2O + phospholipidSide 1 = ADP + phosphate + phospholipidSide 2.</text>
        <dbReference type="EC" id="7.6.2.1"/>
    </reaction>
</comment>
<feature type="compositionally biased region" description="Low complexity" evidence="17">
    <location>
        <begin position="166"/>
        <end position="201"/>
    </location>
</feature>
<comment type="subcellular location">
    <subcellularLocation>
        <location evidence="1 16">Membrane</location>
        <topology evidence="1 16">Multi-pass membrane protein</topology>
    </subcellularLocation>
</comment>
<evidence type="ECO:0000256" key="8">
    <source>
        <dbReference type="ARBA" id="ARBA00022842"/>
    </source>
</evidence>
<dbReference type="InterPro" id="IPR008250">
    <property type="entry name" value="ATPase_P-typ_transduc_dom_A_sf"/>
</dbReference>
<feature type="binding site" evidence="14">
    <location>
        <position position="1365"/>
    </location>
    <ligand>
        <name>ATP</name>
        <dbReference type="ChEBI" id="CHEBI:30616"/>
    </ligand>
</feature>
<feature type="binding site" evidence="14">
    <location>
        <position position="1158"/>
    </location>
    <ligand>
        <name>ATP</name>
        <dbReference type="ChEBI" id="CHEBI:30616"/>
    </ligand>
</feature>
<keyword evidence="3" id="KW-0597">Phosphoprotein</keyword>
<evidence type="ECO:0000256" key="9">
    <source>
        <dbReference type="ARBA" id="ARBA00022967"/>
    </source>
</evidence>
<dbReference type="GO" id="GO:0000287">
    <property type="term" value="F:magnesium ion binding"/>
    <property type="evidence" value="ECO:0007669"/>
    <property type="project" value="UniProtKB-UniRule"/>
</dbReference>
<comment type="cofactor">
    <cofactor evidence="15">
        <name>Mg(2+)</name>
        <dbReference type="ChEBI" id="CHEBI:18420"/>
    </cofactor>
</comment>
<feature type="binding site" evidence="14">
    <location>
        <position position="1125"/>
    </location>
    <ligand>
        <name>ATP</name>
        <dbReference type="ChEBI" id="CHEBI:30616"/>
    </ligand>
</feature>
<sequence>MSNDFNHAILQDTDSLGESVKSTNPLLIGVGYEQECEEFRLGENEDMGYDDDDNENGGGDDEMDFIDLDEEENEKTDNHHHNRRHQHHQRQQKLRLEDLQSDNQQPPLTASSQLFTTVPLYSPPTTTTTTTTTTSNTNKHARRLSAIGAKLLPSSLRKENTDHLTSNTSNTNHINHNHSNSNSNHNNSNQINQQQRQRSNSYQSRPNKKEKDSRVQIIKDDNEIDSEEEKQDSDDENQRDGITYDKSKNKESNESKKSFEKSPVYIHKQHSSQVPEQYLSILKASYGVVQKKKRAAIALKVGRKWLTNIIIIQTFGNLIRALPIFVLEKYYVMLLIFFQALFLVIGSYGVKRLKKYLILLYSIGCFVTTILDLIITFTFAHTQDKIPFNEGQLAFWTYVVFVSLLCTLNFIGGIVLGLKLFVSVVTLKDPSQNSLVLLAASLVGSFETSEDDEEEEANKLSQKANRCIFFYGSDVKKAMATTSSISKNINMFDTLKQSVIQSYQQLAGKTGAKTTTPRSAVPTSQSSSHLLTIKSNAVITSKYNILTFLPKVIFFQFSRLANLYTLCIVILCMFSFSPVGPISSFTPLLVVIAVSCFKEFAEDVKRHKQDKEINNREAYIYRPPFYQEDPSSNFDDDSYNILSKIPFLRAKGTESTVPLYQNQSSVGIYQKCRWRDIKVGDIILVKDGELLPADIVCISTSRSDGRTYLETANLDGETNLKVKNNIQKCSWIKKPEDLDNFICKLDYEGPNNDIYAFDGVLTILKGLDMSQSLDNSVTGSVNYSPVSIDNLLLRGTKLRNTDWVLGIVAYTGVDTKVEKNSTKINQKRSSVERGVNNKLLILFLLQTIICIICSIGHNRWHLEDDNTAKPWYMGDQTNTNSFIYVSYVILYNTLIPLSMYVSMEVIRVSNAHFIDSDLELYSQETDTPAQARNTNINEELGQIQYIFSDKTGTLTCNEMVFNQCTIGGQVYGPHESSLTLLRLGYQGELSSSTVSQSSLGSSTNNALEMHTPNQYIKEFLLCLALCNTVIIEKKGKEGADLDYSPTSANSIPTYQASSPDEEALTITAAKYGFILKSREGNIVTISIHGRDEKFEVLNLLEFNSYRKRMSVIVRTEQGQIKLYCKGADSVIFERSIRDEALIKTTEKHLSDFASNGLRTLCMSVKVIEQQDYIFWSKKYQEASVSLSKKAEKVDRACELIETDLHLIGATGIEDRLQDNVPDTIEAFREAGIKVWVLTGDKQETAISIATSSAVISNDMEIHILNESSKEDLMSRLLDISERKKLYQKFENTGNWGPKFFENMAKMLRLNPEDAPNLLTNKNENEPPQHMAIVIDGSTLALALHPDLRYYFLQVAKTCESVVCCRCSPSQKAKVVNLVAERSFLFGDGAITLSIGDGANDVPMIRKAHIGVGISGREGMQAVLASDFSIANFSMLKRLILVHGNRSYKRMTKLILYSFSKNIALSISQFWFGFFSGFSGQMIYFDFLFTLYNALFTSLPVLTLGTFDQDTKEEDLLNNPNLYRICQSNKPFSTLNFIWWVFIGMWQSAVTFFITFFVLQTATVDGGKTLGLWSMGTAAYLYLVLIVNLQISFITRYWTKSNILTVSLSVVASFLFVMLYSVLYIVEPSAYHIIFELFSVVDFWFLLIIVPAVALLPYIIVSLNGWLFSSDEFKRRIMKKKHGFIQMNDL</sequence>
<dbReference type="SUPFAM" id="SSF81665">
    <property type="entry name" value="Calcium ATPase, transmembrane domain M"/>
    <property type="match status" value="1"/>
</dbReference>
<name>A0A8J4PZI1_9MYCE</name>
<feature type="compositionally biased region" description="Basic and acidic residues" evidence="17">
    <location>
        <begin position="207"/>
        <end position="221"/>
    </location>
</feature>
<feature type="transmembrane region" description="Helical" evidence="16">
    <location>
        <begin position="331"/>
        <end position="350"/>
    </location>
</feature>
<evidence type="ECO:0000313" key="20">
    <source>
        <dbReference type="EMBL" id="KAF2075144.1"/>
    </source>
</evidence>
<feature type="transmembrane region" description="Helical" evidence="16">
    <location>
        <begin position="305"/>
        <end position="325"/>
    </location>
</feature>
<dbReference type="InterPro" id="IPR023214">
    <property type="entry name" value="HAD_sf"/>
</dbReference>
<feature type="binding site" evidence="14">
    <location>
        <position position="950"/>
    </location>
    <ligand>
        <name>ATP</name>
        <dbReference type="ChEBI" id="CHEBI:30616"/>
    </ligand>
</feature>
<evidence type="ECO:0000256" key="15">
    <source>
        <dbReference type="PIRSR" id="PIRSR606539-3"/>
    </source>
</evidence>
<dbReference type="InterPro" id="IPR018303">
    <property type="entry name" value="ATPase_P-typ_P_site"/>
</dbReference>
<dbReference type="NCBIfam" id="TIGR01494">
    <property type="entry name" value="ATPase_P-type"/>
    <property type="match status" value="1"/>
</dbReference>
<dbReference type="FunFam" id="3.40.1110.10:FF:000087">
    <property type="entry name" value="Phospholipid-transporting ATPase"/>
    <property type="match status" value="1"/>
</dbReference>
<feature type="binding site" evidence="14">
    <location>
        <position position="1240"/>
    </location>
    <ligand>
        <name>ATP</name>
        <dbReference type="ChEBI" id="CHEBI:30616"/>
    </ligand>
</feature>
<keyword evidence="7 14" id="KW-0067">ATP-binding</keyword>
<feature type="transmembrane region" description="Helical" evidence="16">
    <location>
        <begin position="1642"/>
        <end position="1667"/>
    </location>
</feature>
<evidence type="ECO:0000256" key="3">
    <source>
        <dbReference type="ARBA" id="ARBA00022553"/>
    </source>
</evidence>
<feature type="transmembrane region" description="Helical" evidence="16">
    <location>
        <begin position="882"/>
        <end position="901"/>
    </location>
</feature>
<keyword evidence="8 15" id="KW-0460">Magnesium</keyword>
<feature type="transmembrane region" description="Helical" evidence="16">
    <location>
        <begin position="552"/>
        <end position="576"/>
    </location>
</feature>
<evidence type="ECO:0000256" key="12">
    <source>
        <dbReference type="ARBA" id="ARBA00034036"/>
    </source>
</evidence>
<feature type="transmembrane region" description="Helical" evidence="16">
    <location>
        <begin position="357"/>
        <end position="381"/>
    </location>
</feature>
<dbReference type="InterPro" id="IPR032630">
    <property type="entry name" value="P_typ_ATPase_c"/>
</dbReference>
<dbReference type="GO" id="GO:0005524">
    <property type="term" value="F:ATP binding"/>
    <property type="evidence" value="ECO:0007669"/>
    <property type="project" value="UniProtKB-UniRule"/>
</dbReference>
<dbReference type="SUPFAM" id="SSF81653">
    <property type="entry name" value="Calcium ATPase, transduction domain A"/>
    <property type="match status" value="1"/>
</dbReference>
<comment type="similarity">
    <text evidence="2 16">Belongs to the cation transport ATPase (P-type) (TC 3.A.3) family. Type IV subfamily.</text>
</comment>
<feature type="transmembrane region" description="Helical" evidence="16">
    <location>
        <begin position="839"/>
        <end position="862"/>
    </location>
</feature>
<dbReference type="GO" id="GO:0045332">
    <property type="term" value="P:phospholipid translocation"/>
    <property type="evidence" value="ECO:0007669"/>
    <property type="project" value="TreeGrafter"/>
</dbReference>
<feature type="transmembrane region" description="Helical" evidence="16">
    <location>
        <begin position="393"/>
        <end position="418"/>
    </location>
</feature>
<dbReference type="SUPFAM" id="SSF56784">
    <property type="entry name" value="HAD-like"/>
    <property type="match status" value="1"/>
</dbReference>
<evidence type="ECO:0000256" key="5">
    <source>
        <dbReference type="ARBA" id="ARBA00022723"/>
    </source>
</evidence>
<dbReference type="Gene3D" id="3.40.50.1000">
    <property type="entry name" value="HAD superfamily/HAD-like"/>
    <property type="match status" value="1"/>
</dbReference>
<feature type="binding site" evidence="14">
    <location>
        <position position="1400"/>
    </location>
    <ligand>
        <name>ATP</name>
        <dbReference type="ChEBI" id="CHEBI:30616"/>
    </ligand>
</feature>
<dbReference type="PROSITE" id="PS00154">
    <property type="entry name" value="ATPASE_E1_E2"/>
    <property type="match status" value="1"/>
</dbReference>
<dbReference type="InterPro" id="IPR036412">
    <property type="entry name" value="HAD-like_sf"/>
</dbReference>
<keyword evidence="21" id="KW-1185">Reference proteome</keyword>
<evidence type="ECO:0000259" key="18">
    <source>
        <dbReference type="Pfam" id="PF16209"/>
    </source>
</evidence>
<dbReference type="PRINTS" id="PR00119">
    <property type="entry name" value="CATATPASE"/>
</dbReference>
<dbReference type="Pfam" id="PF13246">
    <property type="entry name" value="Cation_ATPase"/>
    <property type="match status" value="1"/>
</dbReference>
<dbReference type="EMBL" id="AJWJ01000112">
    <property type="protein sequence ID" value="KAF2075144.1"/>
    <property type="molecule type" value="Genomic_DNA"/>
</dbReference>
<dbReference type="Pfam" id="PF16212">
    <property type="entry name" value="PhoLip_ATPase_C"/>
    <property type="match status" value="1"/>
</dbReference>
<feature type="binding site" evidence="14">
    <location>
        <position position="1239"/>
    </location>
    <ligand>
        <name>ATP</name>
        <dbReference type="ChEBI" id="CHEBI:30616"/>
    </ligand>
</feature>
<feature type="binding site" evidence="15">
    <location>
        <position position="951"/>
    </location>
    <ligand>
        <name>Mg(2+)</name>
        <dbReference type="ChEBI" id="CHEBI:18420"/>
    </ligand>
</feature>
<evidence type="ECO:0000256" key="13">
    <source>
        <dbReference type="PIRSR" id="PIRSR606539-1"/>
    </source>
</evidence>
<dbReference type="Pfam" id="PF16209">
    <property type="entry name" value="PhoLip_ATPase_N"/>
    <property type="match status" value="1"/>
</dbReference>
<accession>A0A8J4PZI1</accession>
<dbReference type="Proteomes" id="UP000695562">
    <property type="component" value="Unassembled WGS sequence"/>
</dbReference>
<feature type="compositionally biased region" description="Basic and acidic residues" evidence="17">
    <location>
        <begin position="236"/>
        <end position="260"/>
    </location>
</feature>
<evidence type="ECO:0000313" key="21">
    <source>
        <dbReference type="Proteomes" id="UP000695562"/>
    </source>
</evidence>
<keyword evidence="9 16" id="KW-1278">Translocase</keyword>
<dbReference type="FunFam" id="3.40.50.1000:FF:000130">
    <property type="entry name" value="Phospholipid-transporting ATPase"/>
    <property type="match status" value="1"/>
</dbReference>
<feature type="domain" description="P-type ATPase C-terminal" evidence="19">
    <location>
        <begin position="1422"/>
        <end position="1661"/>
    </location>
</feature>
<feature type="transmembrane region" description="Helical" evidence="16">
    <location>
        <begin position="1486"/>
        <end position="1506"/>
    </location>
</feature>
<feature type="binding site" evidence="15">
    <location>
        <position position="949"/>
    </location>
    <ligand>
        <name>Mg(2+)</name>
        <dbReference type="ChEBI" id="CHEBI:18420"/>
    </ligand>
</feature>
<evidence type="ECO:0000259" key="19">
    <source>
        <dbReference type="Pfam" id="PF16212"/>
    </source>
</evidence>
<dbReference type="NCBIfam" id="TIGR01652">
    <property type="entry name" value="ATPase-Plipid"/>
    <property type="match status" value="1"/>
</dbReference>
<feature type="compositionally biased region" description="Acidic residues" evidence="17">
    <location>
        <begin position="44"/>
        <end position="74"/>
    </location>
</feature>
<evidence type="ECO:0000256" key="14">
    <source>
        <dbReference type="PIRSR" id="PIRSR606539-2"/>
    </source>
</evidence>
<feature type="transmembrane region" description="Helical" evidence="16">
    <location>
        <begin position="1602"/>
        <end position="1622"/>
    </location>
</feature>
<dbReference type="InterPro" id="IPR023299">
    <property type="entry name" value="ATPase_P-typ_cyto_dom_N"/>
</dbReference>
<evidence type="ECO:0000256" key="4">
    <source>
        <dbReference type="ARBA" id="ARBA00022692"/>
    </source>
</evidence>
<dbReference type="GO" id="GO:0005886">
    <property type="term" value="C:plasma membrane"/>
    <property type="evidence" value="ECO:0007669"/>
    <property type="project" value="TreeGrafter"/>
</dbReference>
<feature type="compositionally biased region" description="Acidic residues" evidence="17">
    <location>
        <begin position="222"/>
        <end position="235"/>
    </location>
</feature>
<feature type="binding site" evidence="14">
    <location>
        <position position="1238"/>
    </location>
    <ligand>
        <name>ATP</name>
        <dbReference type="ChEBI" id="CHEBI:30616"/>
    </ligand>
</feature>
<dbReference type="SFLD" id="SFLDG00002">
    <property type="entry name" value="C1.7:_P-type_atpase_like"/>
    <property type="match status" value="1"/>
</dbReference>
<feature type="region of interest" description="Disordered" evidence="17">
    <location>
        <begin position="42"/>
        <end position="264"/>
    </location>
</feature>